<evidence type="ECO:0000256" key="2">
    <source>
        <dbReference type="ARBA" id="ARBA00008046"/>
    </source>
</evidence>
<evidence type="ECO:0000313" key="9">
    <source>
        <dbReference type="EMBL" id="KAK7065416.1"/>
    </source>
</evidence>
<dbReference type="SUPFAM" id="SSF52833">
    <property type="entry name" value="Thioredoxin-like"/>
    <property type="match status" value="1"/>
</dbReference>
<dbReference type="InterPro" id="IPR007741">
    <property type="entry name" value="Ribosomal_mL43/mS25/NADH_DH"/>
</dbReference>
<evidence type="ECO:0000256" key="7">
    <source>
        <dbReference type="ARBA" id="ARBA00035369"/>
    </source>
</evidence>
<protein>
    <recommendedName>
        <fullName evidence="6">Small ribosomal subunit protein mS25</fullName>
    </recommendedName>
    <alternativeName>
        <fullName evidence="7">28S ribosomal protein S25, mitochondrial</fullName>
    </alternativeName>
</protein>
<dbReference type="GO" id="GO:0005739">
    <property type="term" value="C:mitochondrion"/>
    <property type="evidence" value="ECO:0007669"/>
    <property type="project" value="UniProtKB-SubCell"/>
</dbReference>
<gene>
    <name evidence="9" type="primary">MRPS25</name>
    <name evidence="9" type="ORF">SK128_000044</name>
</gene>
<dbReference type="EMBL" id="JAXCGZ010020792">
    <property type="protein sequence ID" value="KAK7065416.1"/>
    <property type="molecule type" value="Genomic_DNA"/>
</dbReference>
<organism evidence="9 10">
    <name type="scientific">Halocaridina rubra</name>
    <name type="common">Hawaiian red shrimp</name>
    <dbReference type="NCBI Taxonomy" id="373956"/>
    <lineage>
        <taxon>Eukaryota</taxon>
        <taxon>Metazoa</taxon>
        <taxon>Ecdysozoa</taxon>
        <taxon>Arthropoda</taxon>
        <taxon>Crustacea</taxon>
        <taxon>Multicrustacea</taxon>
        <taxon>Malacostraca</taxon>
        <taxon>Eumalacostraca</taxon>
        <taxon>Eucarida</taxon>
        <taxon>Decapoda</taxon>
        <taxon>Pleocyemata</taxon>
        <taxon>Caridea</taxon>
        <taxon>Atyoidea</taxon>
        <taxon>Atyidae</taxon>
        <taxon>Halocaridina</taxon>
    </lineage>
</organism>
<comment type="similarity">
    <text evidence="2">Belongs to the mitochondrion-specific ribosomal protein mS25 family.</text>
</comment>
<dbReference type="GO" id="GO:1990904">
    <property type="term" value="C:ribonucleoprotein complex"/>
    <property type="evidence" value="ECO:0007669"/>
    <property type="project" value="UniProtKB-KW"/>
</dbReference>
<dbReference type="PANTHER" id="PTHR13274">
    <property type="entry name" value="MITOCHONDRIAL RIBOSOMAL PROTEIN S25"/>
    <property type="match status" value="1"/>
</dbReference>
<dbReference type="Pfam" id="PF05047">
    <property type="entry name" value="L51_S25_CI-B8"/>
    <property type="match status" value="1"/>
</dbReference>
<evidence type="ECO:0000256" key="3">
    <source>
        <dbReference type="ARBA" id="ARBA00022980"/>
    </source>
</evidence>
<proteinExistence type="inferred from homology"/>
<keyword evidence="3 9" id="KW-0689">Ribosomal protein</keyword>
<keyword evidence="4" id="KW-0496">Mitochondrion</keyword>
<evidence type="ECO:0000313" key="10">
    <source>
        <dbReference type="Proteomes" id="UP001381693"/>
    </source>
</evidence>
<dbReference type="InterPro" id="IPR040049">
    <property type="entry name" value="Ribosomal_mS25/mL61"/>
</dbReference>
<evidence type="ECO:0000256" key="6">
    <source>
        <dbReference type="ARBA" id="ARBA00035139"/>
    </source>
</evidence>
<feature type="domain" description="Ribosomal protein/NADH dehydrogenase" evidence="8">
    <location>
        <begin position="37"/>
        <end position="110"/>
    </location>
</feature>
<comment type="caution">
    <text evidence="9">The sequence shown here is derived from an EMBL/GenBank/DDBJ whole genome shotgun (WGS) entry which is preliminary data.</text>
</comment>
<keyword evidence="5" id="KW-0687">Ribonucleoprotein</keyword>
<dbReference type="Gene3D" id="3.40.30.10">
    <property type="entry name" value="Glutaredoxin"/>
    <property type="match status" value="1"/>
</dbReference>
<dbReference type="Proteomes" id="UP001381693">
    <property type="component" value="Unassembled WGS sequence"/>
</dbReference>
<dbReference type="SMART" id="SM00916">
    <property type="entry name" value="L51_S25_CI-B8"/>
    <property type="match status" value="1"/>
</dbReference>
<dbReference type="AlphaFoldDB" id="A0AAN8WG29"/>
<dbReference type="PANTHER" id="PTHR13274:SF2">
    <property type="entry name" value="SMALL RIBOSOMAL SUBUNIT PROTEIN MS25"/>
    <property type="match status" value="1"/>
</dbReference>
<reference evidence="9 10" key="1">
    <citation type="submission" date="2023-11" db="EMBL/GenBank/DDBJ databases">
        <title>Halocaridina rubra genome assembly.</title>
        <authorList>
            <person name="Smith C."/>
        </authorList>
    </citation>
    <scope>NUCLEOTIDE SEQUENCE [LARGE SCALE GENOMIC DNA]</scope>
    <source>
        <strain evidence="9">EP-1</strain>
        <tissue evidence="9">Whole</tissue>
    </source>
</reference>
<evidence type="ECO:0000259" key="8">
    <source>
        <dbReference type="SMART" id="SM00916"/>
    </source>
</evidence>
<accession>A0AAN8WG29</accession>
<sequence>MPFMKGRFPLRRTQKYLESSNLVLKERVKVFTVNYNVSGNHHQGARDFVYWNIPQIQYKNPGVQVATFKNMTPSPFIRMFCENGEEILVDVDSKSKTDICDHIKKIICKTDATLEQEALEKKSLDNPANFGWGCDRQCICEIVGQVPCPSVVPLPKVMRGKYKWGQTFD</sequence>
<evidence type="ECO:0000256" key="4">
    <source>
        <dbReference type="ARBA" id="ARBA00023128"/>
    </source>
</evidence>
<evidence type="ECO:0000256" key="1">
    <source>
        <dbReference type="ARBA" id="ARBA00004173"/>
    </source>
</evidence>
<comment type="subcellular location">
    <subcellularLocation>
        <location evidence="1">Mitochondrion</location>
    </subcellularLocation>
</comment>
<keyword evidence="10" id="KW-1185">Reference proteome</keyword>
<dbReference type="GO" id="GO:0003735">
    <property type="term" value="F:structural constituent of ribosome"/>
    <property type="evidence" value="ECO:0007669"/>
    <property type="project" value="InterPro"/>
</dbReference>
<dbReference type="InterPro" id="IPR036249">
    <property type="entry name" value="Thioredoxin-like_sf"/>
</dbReference>
<evidence type="ECO:0000256" key="5">
    <source>
        <dbReference type="ARBA" id="ARBA00023274"/>
    </source>
</evidence>
<dbReference type="GO" id="GO:0005840">
    <property type="term" value="C:ribosome"/>
    <property type="evidence" value="ECO:0007669"/>
    <property type="project" value="UniProtKB-KW"/>
</dbReference>
<name>A0AAN8WG29_HALRR</name>